<dbReference type="InterPro" id="IPR036691">
    <property type="entry name" value="Endo/exonu/phosph_ase_sf"/>
</dbReference>
<name>A0AB94IEX9_9GAMM</name>
<evidence type="ECO:0000259" key="1">
    <source>
        <dbReference type="Pfam" id="PF03372"/>
    </source>
</evidence>
<proteinExistence type="predicted"/>
<dbReference type="RefSeq" id="WP_024495363.1">
    <property type="nucleotide sequence ID" value="NZ_AWGA01000011.1"/>
</dbReference>
<gene>
    <name evidence="2" type="ORF">O970_01200</name>
</gene>
<organism evidence="2 3">
    <name type="scientific">Candidatus Schmidhempelia bombi str. Bimp</name>
    <dbReference type="NCBI Taxonomy" id="1387197"/>
    <lineage>
        <taxon>Bacteria</taxon>
        <taxon>Pseudomonadati</taxon>
        <taxon>Pseudomonadota</taxon>
        <taxon>Gammaproteobacteria</taxon>
        <taxon>Orbales</taxon>
        <taxon>Orbaceae</taxon>
        <taxon>Candidatus Schmidhempelia</taxon>
    </lineage>
</organism>
<dbReference type="NCBIfam" id="NF003839">
    <property type="entry name" value="PRK05421.1-1"/>
    <property type="match status" value="1"/>
</dbReference>
<dbReference type="InterPro" id="IPR005135">
    <property type="entry name" value="Endo/exonuclease/phosphatase"/>
</dbReference>
<dbReference type="NCBIfam" id="NF003842">
    <property type="entry name" value="PRK05421.1-4"/>
    <property type="match status" value="1"/>
</dbReference>
<keyword evidence="3" id="KW-1185">Reference proteome</keyword>
<accession>A0AB94IEX9</accession>
<feature type="domain" description="Endonuclease/exonuclease/phosphatase" evidence="1">
    <location>
        <begin position="42"/>
        <end position="247"/>
    </location>
</feature>
<dbReference type="Gene3D" id="3.60.10.10">
    <property type="entry name" value="Endonuclease/exonuclease/phosphatase"/>
    <property type="match status" value="1"/>
</dbReference>
<dbReference type="NCBIfam" id="NF003840">
    <property type="entry name" value="PRK05421.1-2"/>
    <property type="match status" value="1"/>
</dbReference>
<keyword evidence="2" id="KW-0540">Nuclease</keyword>
<dbReference type="Pfam" id="PF03372">
    <property type="entry name" value="Exo_endo_phos"/>
    <property type="match status" value="1"/>
</dbReference>
<evidence type="ECO:0000313" key="3">
    <source>
        <dbReference type="Proteomes" id="UP000506160"/>
    </source>
</evidence>
<keyword evidence="2" id="KW-0378">Hydrolase</keyword>
<reference evidence="2 3" key="1">
    <citation type="journal article" date="2014" name="Appl. Environ. Microbiol.">
        <title>Genomic features of a bumble bee symbiont reflect its host environment.</title>
        <authorList>
            <person name="Martinson V.G."/>
            <person name="Magoc T."/>
            <person name="Koch H."/>
            <person name="Salzberg S.L."/>
            <person name="Moran N.A."/>
        </authorList>
    </citation>
    <scope>NUCLEOTIDE SEQUENCE [LARGE SCALE GENOMIC DNA]</scope>
    <source>
        <strain evidence="2 3">Bimp</strain>
    </source>
</reference>
<dbReference type="SUPFAM" id="SSF56219">
    <property type="entry name" value="DNase I-like"/>
    <property type="match status" value="1"/>
</dbReference>
<evidence type="ECO:0000313" key="2">
    <source>
        <dbReference type="EMBL" id="TEA28067.1"/>
    </source>
</evidence>
<keyword evidence="2" id="KW-0255">Endonuclease</keyword>
<dbReference type="AlphaFoldDB" id="A0AB94IEX9"/>
<dbReference type="Proteomes" id="UP000506160">
    <property type="component" value="Unassembled WGS sequence"/>
</dbReference>
<dbReference type="EMBL" id="AWGA01000011">
    <property type="protein sequence ID" value="TEA28067.1"/>
    <property type="molecule type" value="Genomic_DNA"/>
</dbReference>
<sequence length="256" mass="29617">MATTNYVLRYSSDYNGVELILPTHRVVVDQPLTVSNTINILVWNIFKQKRKDWLSILKNCAMSNQLILLQEAHTTPALINYINRYYKVADQVPAFPYNNSFSGVMTLAKAYPLSVWCYKEKEPLIRIPKSALVTVYALANTTKTLMVANIHAVNFSFGIKTYQQQLKQLLQQMDRHEGPIILGGDFNTWSRQRLELLYQLTRNINLLPVNFNLDLRKTFLGRPLDFIFYRDLTLTNASIMQTVASDHNPLFVTFQY</sequence>
<protein>
    <submittedName>
        <fullName evidence="2">Endonuclease/exonuclease/phosphatase family protein</fullName>
    </submittedName>
</protein>
<dbReference type="GO" id="GO:0004519">
    <property type="term" value="F:endonuclease activity"/>
    <property type="evidence" value="ECO:0007669"/>
    <property type="project" value="UniProtKB-KW"/>
</dbReference>
<dbReference type="NCBIfam" id="NF003841">
    <property type="entry name" value="PRK05421.1-3"/>
    <property type="match status" value="1"/>
</dbReference>
<comment type="caution">
    <text evidence="2">The sequence shown here is derived from an EMBL/GenBank/DDBJ whole genome shotgun (WGS) entry which is preliminary data.</text>
</comment>